<dbReference type="PANTHER" id="PTHR13213">
    <property type="entry name" value="MYB-BINDING PROTEIN 1A FAMILY MEMBER"/>
    <property type="match status" value="1"/>
</dbReference>
<keyword evidence="2" id="KW-0539">Nucleus</keyword>
<gene>
    <name evidence="4" type="ORF">HUJ06_029853</name>
</gene>
<organism evidence="4 5">
    <name type="scientific">Nelumbo nucifera</name>
    <name type="common">Sacred lotus</name>
    <dbReference type="NCBI Taxonomy" id="4432"/>
    <lineage>
        <taxon>Eukaryota</taxon>
        <taxon>Viridiplantae</taxon>
        <taxon>Streptophyta</taxon>
        <taxon>Embryophyta</taxon>
        <taxon>Tracheophyta</taxon>
        <taxon>Spermatophyta</taxon>
        <taxon>Magnoliopsida</taxon>
        <taxon>Proteales</taxon>
        <taxon>Nelumbonaceae</taxon>
        <taxon>Nelumbo</taxon>
    </lineage>
</organism>
<evidence type="ECO:0000256" key="2">
    <source>
        <dbReference type="ARBA" id="ARBA00023242"/>
    </source>
</evidence>
<dbReference type="AlphaFoldDB" id="A0A822YBI5"/>
<protein>
    <submittedName>
        <fullName evidence="4">Uncharacterized protein</fullName>
    </submittedName>
</protein>
<keyword evidence="5" id="KW-1185">Reference proteome</keyword>
<evidence type="ECO:0000313" key="4">
    <source>
        <dbReference type="EMBL" id="DAD28385.1"/>
    </source>
</evidence>
<comment type="caution">
    <text evidence="4">The sequence shown here is derived from an EMBL/GenBank/DDBJ whole genome shotgun (WGS) entry which is preliminary data.</text>
</comment>
<proteinExistence type="predicted"/>
<evidence type="ECO:0000313" key="5">
    <source>
        <dbReference type="Proteomes" id="UP000607653"/>
    </source>
</evidence>
<dbReference type="PANTHER" id="PTHR13213:SF2">
    <property type="entry name" value="MYB-BINDING PROTEIN 1A"/>
    <property type="match status" value="1"/>
</dbReference>
<accession>A0A822YBI5</accession>
<dbReference type="Proteomes" id="UP000607653">
    <property type="component" value="Unassembled WGS sequence"/>
</dbReference>
<feature type="chain" id="PRO_5032623571" evidence="3">
    <location>
        <begin position="26"/>
        <end position="64"/>
    </location>
</feature>
<dbReference type="GO" id="GO:0003677">
    <property type="term" value="F:DNA binding"/>
    <property type="evidence" value="ECO:0007669"/>
    <property type="project" value="InterPro"/>
</dbReference>
<dbReference type="EMBL" id="DUZY01000002">
    <property type="protein sequence ID" value="DAD28385.1"/>
    <property type="molecule type" value="Genomic_DNA"/>
</dbReference>
<evidence type="ECO:0000256" key="3">
    <source>
        <dbReference type="SAM" id="SignalP"/>
    </source>
</evidence>
<dbReference type="GO" id="GO:0005730">
    <property type="term" value="C:nucleolus"/>
    <property type="evidence" value="ECO:0007669"/>
    <property type="project" value="InterPro"/>
</dbReference>
<evidence type="ECO:0000256" key="1">
    <source>
        <dbReference type="ARBA" id="ARBA00004123"/>
    </source>
</evidence>
<reference evidence="4 5" key="1">
    <citation type="journal article" date="2020" name="Mol. Biol. Evol.">
        <title>Distinct Expression and Methylation Patterns for Genes with Different Fates following a Single Whole-Genome Duplication in Flowering Plants.</title>
        <authorList>
            <person name="Shi T."/>
            <person name="Rahmani R.S."/>
            <person name="Gugger P.F."/>
            <person name="Wang M."/>
            <person name="Li H."/>
            <person name="Zhang Y."/>
            <person name="Li Z."/>
            <person name="Wang Q."/>
            <person name="Van de Peer Y."/>
            <person name="Marchal K."/>
            <person name="Chen J."/>
        </authorList>
    </citation>
    <scope>NUCLEOTIDE SEQUENCE [LARGE SCALE GENOMIC DNA]</scope>
    <source>
        <tissue evidence="4">Leaf</tissue>
    </source>
</reference>
<comment type="subcellular location">
    <subcellularLocation>
        <location evidence="1">Nucleus</location>
    </subcellularLocation>
</comment>
<name>A0A822YBI5_NELNU</name>
<feature type="signal peptide" evidence="3">
    <location>
        <begin position="1"/>
        <end position="25"/>
    </location>
</feature>
<dbReference type="GO" id="GO:0006355">
    <property type="term" value="P:regulation of DNA-templated transcription"/>
    <property type="evidence" value="ECO:0007669"/>
    <property type="project" value="InterPro"/>
</dbReference>
<dbReference type="InterPro" id="IPR007015">
    <property type="entry name" value="DNA_pol_V/MYBBP1A"/>
</dbReference>
<keyword evidence="3" id="KW-0732">Signal</keyword>
<sequence length="64" mass="6832">MDSTWLISALPFLLLLLPCARQGFALGLTVVVDAIPSIRVESLMKLIVNLLEVSSSMKGQASAC</sequence>